<accession>A0A0R2ADT3</accession>
<feature type="transmembrane region" description="Helical" evidence="6">
    <location>
        <begin position="272"/>
        <end position="293"/>
    </location>
</feature>
<dbReference type="Proteomes" id="UP000051733">
    <property type="component" value="Unassembled WGS sequence"/>
</dbReference>
<dbReference type="GO" id="GO:0022857">
    <property type="term" value="F:transmembrane transporter activity"/>
    <property type="evidence" value="ECO:0007669"/>
    <property type="project" value="InterPro"/>
</dbReference>
<dbReference type="PROSITE" id="PS50850">
    <property type="entry name" value="MFS"/>
    <property type="match status" value="1"/>
</dbReference>
<feature type="transmembrane region" description="Helical" evidence="6">
    <location>
        <begin position="94"/>
        <end position="112"/>
    </location>
</feature>
<feature type="transmembrane region" description="Helical" evidence="6">
    <location>
        <begin position="299"/>
        <end position="326"/>
    </location>
</feature>
<evidence type="ECO:0000256" key="3">
    <source>
        <dbReference type="ARBA" id="ARBA00022692"/>
    </source>
</evidence>
<dbReference type="STRING" id="1423813.FC26_GL001999"/>
<feature type="transmembrane region" description="Helical" evidence="6">
    <location>
        <begin position="41"/>
        <end position="59"/>
    </location>
</feature>
<gene>
    <name evidence="8" type="ORF">FC26_GL001999</name>
</gene>
<feature type="transmembrane region" description="Helical" evidence="6">
    <location>
        <begin position="71"/>
        <end position="88"/>
    </location>
</feature>
<dbReference type="PANTHER" id="PTHR23523:SF2">
    <property type="entry name" value="2-NITROIMIDAZOLE TRANSPORTER"/>
    <property type="match status" value="1"/>
</dbReference>
<dbReference type="GO" id="GO:0005886">
    <property type="term" value="C:plasma membrane"/>
    <property type="evidence" value="ECO:0007669"/>
    <property type="project" value="UniProtKB-SubCell"/>
</dbReference>
<feature type="transmembrane region" description="Helical" evidence="6">
    <location>
        <begin position="346"/>
        <end position="365"/>
    </location>
</feature>
<evidence type="ECO:0000256" key="2">
    <source>
        <dbReference type="ARBA" id="ARBA00022448"/>
    </source>
</evidence>
<dbReference type="InterPro" id="IPR052524">
    <property type="entry name" value="MFS_Cyanate_Porter"/>
</dbReference>
<reference evidence="8 9" key="1">
    <citation type="journal article" date="2015" name="Genome Announc.">
        <title>Expanding the biotechnology potential of lactobacilli through comparative genomics of 213 strains and associated genera.</title>
        <authorList>
            <person name="Sun Z."/>
            <person name="Harris H.M."/>
            <person name="McCann A."/>
            <person name="Guo C."/>
            <person name="Argimon S."/>
            <person name="Zhang W."/>
            <person name="Yang X."/>
            <person name="Jeffery I.B."/>
            <person name="Cooney J.C."/>
            <person name="Kagawa T.F."/>
            <person name="Liu W."/>
            <person name="Song Y."/>
            <person name="Salvetti E."/>
            <person name="Wrobel A."/>
            <person name="Rasinkangas P."/>
            <person name="Parkhill J."/>
            <person name="Rea M.C."/>
            <person name="O'Sullivan O."/>
            <person name="Ritari J."/>
            <person name="Douillard F.P."/>
            <person name="Paul Ross R."/>
            <person name="Yang R."/>
            <person name="Briner A.E."/>
            <person name="Felis G.E."/>
            <person name="de Vos W.M."/>
            <person name="Barrangou R."/>
            <person name="Klaenhammer T.R."/>
            <person name="Caufield P.W."/>
            <person name="Cui Y."/>
            <person name="Zhang H."/>
            <person name="O'Toole P.W."/>
        </authorList>
    </citation>
    <scope>NUCLEOTIDE SEQUENCE [LARGE SCALE GENOMIC DNA]</scope>
    <source>
        <strain evidence="8 9">DSM 20634</strain>
    </source>
</reference>
<dbReference type="PATRIC" id="fig|1423813.3.peg.2035"/>
<feature type="transmembrane region" description="Helical" evidence="6">
    <location>
        <begin position="371"/>
        <end position="388"/>
    </location>
</feature>
<comment type="subcellular location">
    <subcellularLocation>
        <location evidence="1">Cell membrane</location>
        <topology evidence="1">Multi-pass membrane protein</topology>
    </subcellularLocation>
</comment>
<dbReference type="EMBL" id="AYYY01000005">
    <property type="protein sequence ID" value="KRM62427.1"/>
    <property type="molecule type" value="Genomic_DNA"/>
</dbReference>
<evidence type="ECO:0000256" key="1">
    <source>
        <dbReference type="ARBA" id="ARBA00004651"/>
    </source>
</evidence>
<feature type="transmembrane region" description="Helical" evidence="6">
    <location>
        <begin position="157"/>
        <end position="180"/>
    </location>
</feature>
<dbReference type="InterPro" id="IPR011701">
    <property type="entry name" value="MFS"/>
</dbReference>
<dbReference type="InterPro" id="IPR036259">
    <property type="entry name" value="MFS_trans_sf"/>
</dbReference>
<feature type="transmembrane region" description="Helical" evidence="6">
    <location>
        <begin position="245"/>
        <end position="265"/>
    </location>
</feature>
<dbReference type="Gene3D" id="1.20.1250.20">
    <property type="entry name" value="MFS general substrate transporter like domains"/>
    <property type="match status" value="1"/>
</dbReference>
<dbReference type="Pfam" id="PF07690">
    <property type="entry name" value="MFS_1"/>
    <property type="match status" value="1"/>
</dbReference>
<name>A0A0R2ADT3_9LACO</name>
<comment type="caution">
    <text evidence="8">The sequence shown here is derived from an EMBL/GenBank/DDBJ whole genome shotgun (WGS) entry which is preliminary data.</text>
</comment>
<evidence type="ECO:0000256" key="5">
    <source>
        <dbReference type="ARBA" id="ARBA00023136"/>
    </source>
</evidence>
<organism evidence="8 9">
    <name type="scientific">Paucilactobacillus vaccinostercus DSM 20634</name>
    <dbReference type="NCBI Taxonomy" id="1423813"/>
    <lineage>
        <taxon>Bacteria</taxon>
        <taxon>Bacillati</taxon>
        <taxon>Bacillota</taxon>
        <taxon>Bacilli</taxon>
        <taxon>Lactobacillales</taxon>
        <taxon>Lactobacillaceae</taxon>
        <taxon>Paucilactobacillus</taxon>
    </lineage>
</organism>
<keyword evidence="9" id="KW-1185">Reference proteome</keyword>
<feature type="transmembrane region" description="Helical" evidence="6">
    <location>
        <begin position="208"/>
        <end position="225"/>
    </location>
</feature>
<sequence length="393" mass="43067">MGAAMLVVILLIGFIMRAPITTPPLFLGKLATALNVNQSSLGILTTLPLVMFMLLSNFAAKPMAYFGLKKALLMALGTIVTGSLLRLVMTMPTMILGTVLIGIGIAHLNVFMPSMVTAYFPHKIGLYTTMYSFAMIFGNTVFNLITAPVSRVFGWKMMMGILLLTPVIALLGWGMIYRFVDEKIRVDRSKQWQTTKTQSAKLWRNRRAWPFLLTFGGQATLSYTFTAWMPSLMQYHHVSAGNSGLIMACFALIGLPLSIVLPNLLTTATNRVLIVLTIGAGMSGLTASCMLFWQNTSSMLFWMLESFLLGIAIGFFFMTAMTMFAVKTNSPYETARLSGMAQSGGYLMSAFGPSLYGMAFAANPVGNIQNVVYVVLVMLMLISCVLVIKTEKI</sequence>
<proteinExistence type="predicted"/>
<protein>
    <submittedName>
        <fullName evidence="8">MFS family major facilitator transporter</fullName>
    </submittedName>
</protein>
<keyword evidence="2" id="KW-0813">Transport</keyword>
<keyword evidence="3 6" id="KW-0812">Transmembrane</keyword>
<evidence type="ECO:0000256" key="4">
    <source>
        <dbReference type="ARBA" id="ARBA00022989"/>
    </source>
</evidence>
<evidence type="ECO:0000259" key="7">
    <source>
        <dbReference type="PROSITE" id="PS50850"/>
    </source>
</evidence>
<dbReference type="SUPFAM" id="SSF103473">
    <property type="entry name" value="MFS general substrate transporter"/>
    <property type="match status" value="1"/>
</dbReference>
<dbReference type="InterPro" id="IPR020846">
    <property type="entry name" value="MFS_dom"/>
</dbReference>
<evidence type="ECO:0000313" key="8">
    <source>
        <dbReference type="EMBL" id="KRM62427.1"/>
    </source>
</evidence>
<feature type="transmembrane region" description="Helical" evidence="6">
    <location>
        <begin position="124"/>
        <end position="145"/>
    </location>
</feature>
<keyword evidence="4 6" id="KW-1133">Transmembrane helix</keyword>
<keyword evidence="5 6" id="KW-0472">Membrane</keyword>
<feature type="domain" description="Major facilitator superfamily (MFS) profile" evidence="7">
    <location>
        <begin position="5"/>
        <end position="392"/>
    </location>
</feature>
<dbReference type="AlphaFoldDB" id="A0A0R2ADT3"/>
<dbReference type="PANTHER" id="PTHR23523">
    <property type="match status" value="1"/>
</dbReference>
<evidence type="ECO:0000313" key="9">
    <source>
        <dbReference type="Proteomes" id="UP000051733"/>
    </source>
</evidence>
<evidence type="ECO:0000256" key="6">
    <source>
        <dbReference type="SAM" id="Phobius"/>
    </source>
</evidence>